<feature type="non-terminal residue" evidence="1">
    <location>
        <position position="1"/>
    </location>
</feature>
<organism evidence="1 2">
    <name type="scientific">Rotaria sordida</name>
    <dbReference type="NCBI Taxonomy" id="392033"/>
    <lineage>
        <taxon>Eukaryota</taxon>
        <taxon>Metazoa</taxon>
        <taxon>Spiralia</taxon>
        <taxon>Gnathifera</taxon>
        <taxon>Rotifera</taxon>
        <taxon>Eurotatoria</taxon>
        <taxon>Bdelloidea</taxon>
        <taxon>Philodinida</taxon>
        <taxon>Philodinidae</taxon>
        <taxon>Rotaria</taxon>
    </lineage>
</organism>
<reference evidence="1" key="1">
    <citation type="submission" date="2021-02" db="EMBL/GenBank/DDBJ databases">
        <authorList>
            <person name="Nowell W R."/>
        </authorList>
    </citation>
    <scope>NUCLEOTIDE SEQUENCE</scope>
</reference>
<accession>A0A814LIU5</accession>
<evidence type="ECO:0000313" key="2">
    <source>
        <dbReference type="Proteomes" id="UP000663882"/>
    </source>
</evidence>
<proteinExistence type="predicted"/>
<evidence type="ECO:0000313" key="1">
    <source>
        <dbReference type="EMBL" id="CAF1064819.1"/>
    </source>
</evidence>
<dbReference type="Proteomes" id="UP000663882">
    <property type="component" value="Unassembled WGS sequence"/>
</dbReference>
<name>A0A814LIU5_9BILA</name>
<dbReference type="AlphaFoldDB" id="A0A814LIU5"/>
<gene>
    <name evidence="1" type="ORF">RFH988_LOCUS17452</name>
</gene>
<dbReference type="EMBL" id="CAJNOO010000933">
    <property type="protein sequence ID" value="CAF1064819.1"/>
    <property type="molecule type" value="Genomic_DNA"/>
</dbReference>
<comment type="caution">
    <text evidence="1">The sequence shown here is derived from an EMBL/GenBank/DDBJ whole genome shotgun (WGS) entry which is preliminary data.</text>
</comment>
<sequence length="176" mass="19977">MSRETIISFHYSFHIVEACGITLRYVTDRTFINNRKPNVVNVNEIARQLEAIYGINPNTIRITNIVVYSGGTVVVGRRRRELYRKKRQIPSCDQLGSNILIVEITFCIIYPRRCGVSVSCKQKFFNNIQTKLARTYSSVVLGFKFDDKTFYVLDLTSCQTTANLPPSSEVIAGGPQ</sequence>
<protein>
    <submittedName>
        <fullName evidence="1">Uncharacterized protein</fullName>
    </submittedName>
</protein>